<feature type="transmembrane region" description="Helical" evidence="2">
    <location>
        <begin position="72"/>
        <end position="99"/>
    </location>
</feature>
<keyword evidence="4" id="KW-1185">Reference proteome</keyword>
<feature type="compositionally biased region" description="Pro residues" evidence="1">
    <location>
        <begin position="312"/>
        <end position="321"/>
    </location>
</feature>
<feature type="compositionally biased region" description="Basic and acidic residues" evidence="1">
    <location>
        <begin position="376"/>
        <end position="385"/>
    </location>
</feature>
<gene>
    <name evidence="3" type="ORF">JQS43_20525</name>
</gene>
<keyword evidence="2" id="KW-0812">Transmembrane</keyword>
<keyword evidence="2" id="KW-0472">Membrane</keyword>
<evidence type="ECO:0000256" key="2">
    <source>
        <dbReference type="SAM" id="Phobius"/>
    </source>
</evidence>
<feature type="transmembrane region" description="Helical" evidence="2">
    <location>
        <begin position="153"/>
        <end position="174"/>
    </location>
</feature>
<organism evidence="3 4">
    <name type="scientific">Natronosporangium hydrolyticum</name>
    <dbReference type="NCBI Taxonomy" id="2811111"/>
    <lineage>
        <taxon>Bacteria</taxon>
        <taxon>Bacillati</taxon>
        <taxon>Actinomycetota</taxon>
        <taxon>Actinomycetes</taxon>
        <taxon>Micromonosporales</taxon>
        <taxon>Micromonosporaceae</taxon>
        <taxon>Natronosporangium</taxon>
    </lineage>
</organism>
<evidence type="ECO:0000256" key="1">
    <source>
        <dbReference type="SAM" id="MobiDB-lite"/>
    </source>
</evidence>
<feature type="compositionally biased region" description="Low complexity" evidence="1">
    <location>
        <begin position="202"/>
        <end position="216"/>
    </location>
</feature>
<proteinExistence type="predicted"/>
<keyword evidence="2" id="KW-1133">Transmembrane helix</keyword>
<feature type="region of interest" description="Disordered" evidence="1">
    <location>
        <begin position="202"/>
        <end position="385"/>
    </location>
</feature>
<evidence type="ECO:0000313" key="3">
    <source>
        <dbReference type="EMBL" id="QSB13908.1"/>
    </source>
</evidence>
<dbReference type="KEGG" id="nhy:JQS43_20525"/>
<feature type="compositionally biased region" description="Gly residues" evidence="1">
    <location>
        <begin position="217"/>
        <end position="227"/>
    </location>
</feature>
<sequence length="385" mass="40347">MTTSSPKSLRDVLAPMRELLAFGLLAAAGLALLLALTRLVPTDFEQRYSLPFLTHLEEAEGITDYQSFALPYLTYLGLNSIGFLALIPVVAPLLAALLAAGPGEPIRRGKLIAMISMLMLGITIFMGLVFELLLGFIGVVAELSFLDGVKGVLLAQLPMLAVATLAGLVVFRIWQQMFYVPKPQPAAPGGYGYPYQQQYGQPGYPQQQYGQQPGYGQPYGGQPGYGQPGDPAQQQAQQQAQYGQPQAQQQAQQQAQYGQPQAQYAAQPGQPAQPYSQPFPQQQSAQPQPGQPGESQPAQPQSAPPQSAQPQSAPPAPPAAPGQPAGHVYGQGSPAAPAGAEDPDATGVVTPPVLDPPAGADQPGAAGDQGDAANGGDERWRPPSA</sequence>
<feature type="compositionally biased region" description="Low complexity" evidence="1">
    <location>
        <begin position="356"/>
        <end position="375"/>
    </location>
</feature>
<dbReference type="RefSeq" id="WP_239676021.1">
    <property type="nucleotide sequence ID" value="NZ_CP070499.1"/>
</dbReference>
<evidence type="ECO:0000313" key="4">
    <source>
        <dbReference type="Proteomes" id="UP000662857"/>
    </source>
</evidence>
<dbReference type="Proteomes" id="UP000662857">
    <property type="component" value="Chromosome"/>
</dbReference>
<dbReference type="AlphaFoldDB" id="A0A895YJF8"/>
<protein>
    <submittedName>
        <fullName evidence="3">Uncharacterized protein</fullName>
    </submittedName>
</protein>
<reference evidence="3" key="1">
    <citation type="submission" date="2021-02" db="EMBL/GenBank/DDBJ databases">
        <title>Natrosporangium hydrolyticum gen. nov., sp. nov, a haloalkaliphilic actinobacterium from a soda solonchak soil.</title>
        <authorList>
            <person name="Sorokin D.Y."/>
            <person name="Khijniak T.V."/>
            <person name="Zakharycheva A.P."/>
            <person name="Boueva O.V."/>
            <person name="Ariskina E.V."/>
            <person name="Hahnke R.L."/>
            <person name="Bunk B."/>
            <person name="Sproer C."/>
            <person name="Schumann P."/>
            <person name="Evtushenko L.I."/>
            <person name="Kublanov I.V."/>
        </authorList>
    </citation>
    <scope>NUCLEOTIDE SEQUENCE</scope>
    <source>
        <strain evidence="3">DSM 106523</strain>
    </source>
</reference>
<feature type="transmembrane region" description="Helical" evidence="2">
    <location>
        <begin position="111"/>
        <end position="141"/>
    </location>
</feature>
<dbReference type="EMBL" id="CP070499">
    <property type="protein sequence ID" value="QSB13908.1"/>
    <property type="molecule type" value="Genomic_DNA"/>
</dbReference>
<feature type="compositionally biased region" description="Low complexity" evidence="1">
    <location>
        <begin position="228"/>
        <end position="311"/>
    </location>
</feature>
<name>A0A895YJF8_9ACTN</name>
<accession>A0A895YJF8</accession>